<dbReference type="InterPro" id="IPR002549">
    <property type="entry name" value="AI-2E-like"/>
</dbReference>
<feature type="transmembrane region" description="Helical" evidence="7">
    <location>
        <begin position="314"/>
        <end position="336"/>
    </location>
</feature>
<feature type="transmembrane region" description="Helical" evidence="7">
    <location>
        <begin position="211"/>
        <end position="244"/>
    </location>
</feature>
<dbReference type="PANTHER" id="PTHR21716:SF64">
    <property type="entry name" value="AI-2 TRANSPORT PROTEIN TQSA"/>
    <property type="match status" value="1"/>
</dbReference>
<keyword evidence="9" id="KW-1185">Reference proteome</keyword>
<feature type="transmembrane region" description="Helical" evidence="7">
    <location>
        <begin position="47"/>
        <end position="64"/>
    </location>
</feature>
<feature type="transmembrane region" description="Helical" evidence="7">
    <location>
        <begin position="24"/>
        <end position="41"/>
    </location>
</feature>
<dbReference type="Pfam" id="PF01594">
    <property type="entry name" value="AI-2E_transport"/>
    <property type="match status" value="1"/>
</dbReference>
<accession>A0ABP5ETZ0</accession>
<comment type="caution">
    <text evidence="8">The sequence shown here is derived from an EMBL/GenBank/DDBJ whole genome shotgun (WGS) entry which is preliminary data.</text>
</comment>
<name>A0ABP5ETZ0_9MICO</name>
<keyword evidence="3 7" id="KW-0812">Transmembrane</keyword>
<evidence type="ECO:0000256" key="2">
    <source>
        <dbReference type="ARBA" id="ARBA00009773"/>
    </source>
</evidence>
<comment type="subcellular location">
    <subcellularLocation>
        <location evidence="1">Membrane</location>
        <topology evidence="1">Multi-pass membrane protein</topology>
    </subcellularLocation>
</comment>
<reference evidence="9" key="1">
    <citation type="journal article" date="2019" name="Int. J. Syst. Evol. Microbiol.">
        <title>The Global Catalogue of Microorganisms (GCM) 10K type strain sequencing project: providing services to taxonomists for standard genome sequencing and annotation.</title>
        <authorList>
            <consortium name="The Broad Institute Genomics Platform"/>
            <consortium name="The Broad Institute Genome Sequencing Center for Infectious Disease"/>
            <person name="Wu L."/>
            <person name="Ma J."/>
        </authorList>
    </citation>
    <scope>NUCLEOTIDE SEQUENCE [LARGE SCALE GENOMIC DNA]</scope>
    <source>
        <strain evidence="9">JCM 14546</strain>
    </source>
</reference>
<evidence type="ECO:0000256" key="1">
    <source>
        <dbReference type="ARBA" id="ARBA00004141"/>
    </source>
</evidence>
<feature type="transmembrane region" description="Helical" evidence="7">
    <location>
        <begin position="276"/>
        <end position="294"/>
    </location>
</feature>
<evidence type="ECO:0000313" key="9">
    <source>
        <dbReference type="Proteomes" id="UP001500755"/>
    </source>
</evidence>
<organism evidence="8 9">
    <name type="scientific">Brevibacterium samyangense</name>
    <dbReference type="NCBI Taxonomy" id="366888"/>
    <lineage>
        <taxon>Bacteria</taxon>
        <taxon>Bacillati</taxon>
        <taxon>Actinomycetota</taxon>
        <taxon>Actinomycetes</taxon>
        <taxon>Micrococcales</taxon>
        <taxon>Brevibacteriaceae</taxon>
        <taxon>Brevibacterium</taxon>
    </lineage>
</organism>
<evidence type="ECO:0000313" key="8">
    <source>
        <dbReference type="EMBL" id="GAA2005300.1"/>
    </source>
</evidence>
<dbReference type="RefSeq" id="WP_344308199.1">
    <property type="nucleotide sequence ID" value="NZ_BAAANO010000013.1"/>
</dbReference>
<evidence type="ECO:0000256" key="3">
    <source>
        <dbReference type="ARBA" id="ARBA00022692"/>
    </source>
</evidence>
<keyword evidence="5 7" id="KW-0472">Membrane</keyword>
<gene>
    <name evidence="8" type="ORF">GCM10009755_13650</name>
</gene>
<feature type="compositionally biased region" description="Low complexity" evidence="6">
    <location>
        <begin position="389"/>
        <end position="404"/>
    </location>
</feature>
<feature type="transmembrane region" description="Helical" evidence="7">
    <location>
        <begin position="76"/>
        <end position="99"/>
    </location>
</feature>
<evidence type="ECO:0000256" key="6">
    <source>
        <dbReference type="SAM" id="MobiDB-lite"/>
    </source>
</evidence>
<evidence type="ECO:0000256" key="7">
    <source>
        <dbReference type="SAM" id="Phobius"/>
    </source>
</evidence>
<protein>
    <submittedName>
        <fullName evidence="8">AI-2E family transporter</fullName>
    </submittedName>
</protein>
<proteinExistence type="inferred from homology"/>
<comment type="similarity">
    <text evidence="2">Belongs to the autoinducer-2 exporter (AI-2E) (TC 2.A.86) family.</text>
</comment>
<feature type="region of interest" description="Disordered" evidence="6">
    <location>
        <begin position="387"/>
        <end position="423"/>
    </location>
</feature>
<dbReference type="EMBL" id="BAAANO010000013">
    <property type="protein sequence ID" value="GAA2005300.1"/>
    <property type="molecule type" value="Genomic_DNA"/>
</dbReference>
<dbReference type="PANTHER" id="PTHR21716">
    <property type="entry name" value="TRANSMEMBRANE PROTEIN"/>
    <property type="match status" value="1"/>
</dbReference>
<feature type="transmembrane region" description="Helical" evidence="7">
    <location>
        <begin position="155"/>
        <end position="177"/>
    </location>
</feature>
<sequence>MTDEVDTGKHGGPGSSPAAPWPRFLLVVLGLAGLAFAVQFVSGIQELIAPVFLALNLAIVAYPVQRRLQAARVPRFLAAMVTVLIVLVIIVGFFTITVWCLAELVLVMPQYTEQLTEVWNDLLALVLSWGVSPEYIADQLENFDFSSLTGVATSVLSNATSVVGLLTTAIMAVFFIAMDSMSFPQRVAMTRRVRPEFTAAMFSFADGVRRYWVVATVFGLIVAVLDMVALAIIGVPLLFVWGVLAFLTNYIPNVGFIVGLVPPALIALIDGGWIDALWVVIAYCVLNFVIQSIIQPKFTGESVGVTPFISFLSLFFWTWVLGPLGALLALPSTLLVKAFLVDADPRATWVNNLIASDLTTGSGLPVRGAIGFPSRQAVAVTGVHGTVPSADDGGEASAEAGADGTRVPGMHRPRRRDVVVPATGEFPVVNERASES</sequence>
<keyword evidence="4 7" id="KW-1133">Transmembrane helix</keyword>
<evidence type="ECO:0000256" key="5">
    <source>
        <dbReference type="ARBA" id="ARBA00023136"/>
    </source>
</evidence>
<dbReference type="Proteomes" id="UP001500755">
    <property type="component" value="Unassembled WGS sequence"/>
</dbReference>
<evidence type="ECO:0000256" key="4">
    <source>
        <dbReference type="ARBA" id="ARBA00022989"/>
    </source>
</evidence>